<evidence type="ECO:0000313" key="12">
    <source>
        <dbReference type="Proteomes" id="UP000000467"/>
    </source>
</evidence>
<protein>
    <recommendedName>
        <fullName evidence="2 9">Heme chaperone HemW</fullName>
    </recommendedName>
</protein>
<dbReference type="SMART" id="SM00729">
    <property type="entry name" value="Elp3"/>
    <property type="match status" value="1"/>
</dbReference>
<dbReference type="PANTHER" id="PTHR13932">
    <property type="entry name" value="COPROPORPHYRINIGEN III OXIDASE"/>
    <property type="match status" value="1"/>
</dbReference>
<dbReference type="SFLD" id="SFLDS00029">
    <property type="entry name" value="Radical_SAM"/>
    <property type="match status" value="1"/>
</dbReference>
<keyword evidence="6 9" id="KW-0408">Iron</keyword>
<dbReference type="RefSeq" id="WP_015051183.1">
    <property type="nucleotide sequence ID" value="NC_018870.1"/>
</dbReference>
<dbReference type="EMBL" id="CP003732">
    <property type="protein sequence ID" value="AFV12308.1"/>
    <property type="molecule type" value="Genomic_DNA"/>
</dbReference>
<name>K4LHH1_THEPS</name>
<dbReference type="InterPro" id="IPR034505">
    <property type="entry name" value="Coproporphyrinogen-III_oxidase"/>
</dbReference>
<keyword evidence="5 9" id="KW-0479">Metal-binding</keyword>
<keyword evidence="7 9" id="KW-0411">Iron-sulfur</keyword>
<evidence type="ECO:0000259" key="10">
    <source>
        <dbReference type="PROSITE" id="PS51918"/>
    </source>
</evidence>
<evidence type="ECO:0000256" key="4">
    <source>
        <dbReference type="ARBA" id="ARBA00022691"/>
    </source>
</evidence>
<keyword evidence="3 9" id="KW-0349">Heme</keyword>
<evidence type="ECO:0000256" key="1">
    <source>
        <dbReference type="ARBA" id="ARBA00006100"/>
    </source>
</evidence>
<dbReference type="GO" id="GO:0006779">
    <property type="term" value="P:porphyrin-containing compound biosynthetic process"/>
    <property type="evidence" value="ECO:0007669"/>
    <property type="project" value="InterPro"/>
</dbReference>
<dbReference type="AlphaFoldDB" id="K4LHH1"/>
<dbReference type="SUPFAM" id="SSF102114">
    <property type="entry name" value="Radical SAM enzymes"/>
    <property type="match status" value="1"/>
</dbReference>
<dbReference type="SFLD" id="SFLDG01065">
    <property type="entry name" value="anaerobic_coproporphyrinogen-I"/>
    <property type="match status" value="1"/>
</dbReference>
<comment type="similarity">
    <text evidence="1">Belongs to the anaerobic coproporphyrinogen-III oxidase family. HemW subfamily.</text>
</comment>
<dbReference type="HOGENOM" id="CLU_027579_1_1_9"/>
<dbReference type="PROSITE" id="PS51918">
    <property type="entry name" value="RADICAL_SAM"/>
    <property type="match status" value="1"/>
</dbReference>
<dbReference type="eggNOG" id="COG0635">
    <property type="taxonomic scope" value="Bacteria"/>
</dbReference>
<organism evidence="11 12">
    <name type="scientific">Thermacetogenium phaeum (strain ATCC BAA-254 / DSM 26808 / PB)</name>
    <dbReference type="NCBI Taxonomy" id="1089553"/>
    <lineage>
        <taxon>Bacteria</taxon>
        <taxon>Bacillati</taxon>
        <taxon>Bacillota</taxon>
        <taxon>Clostridia</taxon>
        <taxon>Thermoanaerobacterales</taxon>
        <taxon>Thermoanaerobacteraceae</taxon>
        <taxon>Thermacetogenium</taxon>
    </lineage>
</organism>
<dbReference type="Proteomes" id="UP000000467">
    <property type="component" value="Chromosome"/>
</dbReference>
<gene>
    <name evidence="11" type="primary">hemN</name>
    <name evidence="11" type="ordered locus">Tph_c21140</name>
</gene>
<dbReference type="GO" id="GO:0005737">
    <property type="term" value="C:cytoplasm"/>
    <property type="evidence" value="ECO:0007669"/>
    <property type="project" value="UniProtKB-SubCell"/>
</dbReference>
<dbReference type="InterPro" id="IPR006638">
    <property type="entry name" value="Elp3/MiaA/NifB-like_rSAM"/>
</dbReference>
<dbReference type="NCBIfam" id="TIGR00539">
    <property type="entry name" value="hemN_rel"/>
    <property type="match status" value="1"/>
</dbReference>
<comment type="function">
    <text evidence="9">Probably acts as a heme chaperone, transferring heme to an unknown acceptor. Binds one molecule of heme per monomer, possibly covalently. Binds 1 [4Fe-4S] cluster. The cluster is coordinated with 3 cysteines and an exchangeable S-adenosyl-L-methionine.</text>
</comment>
<dbReference type="KEGG" id="tpz:Tph_c21140"/>
<feature type="domain" description="Radical SAM core" evidence="10">
    <location>
        <begin position="1"/>
        <end position="238"/>
    </location>
</feature>
<comment type="subcellular location">
    <subcellularLocation>
        <location evidence="9">Cytoplasm</location>
    </subcellularLocation>
</comment>
<dbReference type="InterPro" id="IPR013785">
    <property type="entry name" value="Aldolase_TIM"/>
</dbReference>
<dbReference type="STRING" id="1089553.Tph_c21140"/>
<evidence type="ECO:0000256" key="3">
    <source>
        <dbReference type="ARBA" id="ARBA00022617"/>
    </source>
</evidence>
<dbReference type="InterPro" id="IPR010723">
    <property type="entry name" value="HemN_C"/>
</dbReference>
<dbReference type="GO" id="GO:0051539">
    <property type="term" value="F:4 iron, 4 sulfur cluster binding"/>
    <property type="evidence" value="ECO:0007669"/>
    <property type="project" value="UniProtKB-UniRule"/>
</dbReference>
<dbReference type="OrthoDB" id="9808022at2"/>
<keyword evidence="11" id="KW-0560">Oxidoreductase</keyword>
<dbReference type="InterPro" id="IPR007197">
    <property type="entry name" value="rSAM"/>
</dbReference>
<evidence type="ECO:0000256" key="9">
    <source>
        <dbReference type="RuleBase" id="RU364116"/>
    </source>
</evidence>
<dbReference type="InterPro" id="IPR058240">
    <property type="entry name" value="rSAM_sf"/>
</dbReference>
<keyword evidence="8 9" id="KW-0143">Chaperone</keyword>
<evidence type="ECO:0000256" key="8">
    <source>
        <dbReference type="ARBA" id="ARBA00023186"/>
    </source>
</evidence>
<dbReference type="SFLD" id="SFLDF00288">
    <property type="entry name" value="HemN-like__clustered_with_nucl"/>
    <property type="match status" value="1"/>
</dbReference>
<dbReference type="PANTHER" id="PTHR13932:SF5">
    <property type="entry name" value="RADICAL S-ADENOSYL METHIONINE DOMAIN-CONTAINING PROTEIN 1, MITOCHONDRIAL"/>
    <property type="match status" value="1"/>
</dbReference>
<dbReference type="Pfam" id="PF06969">
    <property type="entry name" value="HemN_C"/>
    <property type="match status" value="1"/>
</dbReference>
<keyword evidence="4 9" id="KW-0949">S-adenosyl-L-methionine</keyword>
<dbReference type="CDD" id="cd01335">
    <property type="entry name" value="Radical_SAM"/>
    <property type="match status" value="1"/>
</dbReference>
<accession>K4LHH1</accession>
<evidence type="ECO:0000256" key="6">
    <source>
        <dbReference type="ARBA" id="ARBA00023004"/>
    </source>
</evidence>
<dbReference type="GO" id="GO:0046872">
    <property type="term" value="F:metal ion binding"/>
    <property type="evidence" value="ECO:0007669"/>
    <property type="project" value="UniProtKB-UniRule"/>
</dbReference>
<dbReference type="GO" id="GO:0004109">
    <property type="term" value="F:coproporphyrinogen oxidase activity"/>
    <property type="evidence" value="ECO:0007669"/>
    <property type="project" value="InterPro"/>
</dbReference>
<evidence type="ECO:0000256" key="5">
    <source>
        <dbReference type="ARBA" id="ARBA00022723"/>
    </source>
</evidence>
<proteinExistence type="inferred from homology"/>
<keyword evidence="9" id="KW-0004">4Fe-4S</keyword>
<evidence type="ECO:0000313" key="11">
    <source>
        <dbReference type="EMBL" id="AFV12308.1"/>
    </source>
</evidence>
<dbReference type="SFLD" id="SFLDF00562">
    <property type="entry name" value="HemN-like__clustered_with_heat"/>
    <property type="match status" value="1"/>
</dbReference>
<sequence length="380" mass="42263">MIALYLHFPFCLRKCRYCAFNSSPLPAGEEGKSLATGYVAALEREIALYAPLCRGEALGSIYLGGGTPTLLPAELLSRVLAACRRHFLWAEDIEITVEANPGTLSPEKLNALKEAGANRLSIGAQSFHQDELELLGRVHQVAETEAAYDAARAAGFENINLDLIYALPGQTLSRWQENLRRALLLSPEHLSVYGLSLEEGTPLALDAAAGKIVPCGEEEQVAMWKETAAATAAAGYGRYEISNYARPGRECRHNICYWENRPYLGLGAGAHGFWKRVRYANEADVCRYVELLEQGRFPRALEEHQTPEQERTDTVIMGLRLTRGLSRRKFAERFGCSFEELYGDELAALIDEGLMEMSEEAVYLTERGRLLANYVLAYFV</sequence>
<evidence type="ECO:0000256" key="2">
    <source>
        <dbReference type="ARBA" id="ARBA00017228"/>
    </source>
</evidence>
<evidence type="ECO:0000256" key="7">
    <source>
        <dbReference type="ARBA" id="ARBA00023014"/>
    </source>
</evidence>
<reference evidence="11 12" key="1">
    <citation type="journal article" date="2012" name="BMC Genomics">
        <title>Genome-guided analysis of physiological and morphological traits of the fermentative acetate oxidizer Thermacetogenium phaeum.</title>
        <authorList>
            <person name="Oehler D."/>
            <person name="Poehlein A."/>
            <person name="Leimbach A."/>
            <person name="Muller N."/>
            <person name="Daniel R."/>
            <person name="Gottschalk G."/>
            <person name="Schink B."/>
        </authorList>
    </citation>
    <scope>NUCLEOTIDE SEQUENCE [LARGE SCALE GENOMIC DNA]</scope>
    <source>
        <strain evidence="12">ATCC BAA-254 / DSM 26808 / PB</strain>
    </source>
</reference>
<keyword evidence="9" id="KW-0963">Cytoplasm</keyword>
<dbReference type="InterPro" id="IPR004559">
    <property type="entry name" value="HemW-like"/>
</dbReference>
<keyword evidence="12" id="KW-1185">Reference proteome</keyword>
<dbReference type="Gene3D" id="3.20.20.70">
    <property type="entry name" value="Aldolase class I"/>
    <property type="match status" value="1"/>
</dbReference>
<dbReference type="Pfam" id="PF04055">
    <property type="entry name" value="Radical_SAM"/>
    <property type="match status" value="1"/>
</dbReference>